<accession>A0AAV7M7Z4</accession>
<organism evidence="1 2">
    <name type="scientific">Pleurodeles waltl</name>
    <name type="common">Iberian ribbed newt</name>
    <dbReference type="NCBI Taxonomy" id="8319"/>
    <lineage>
        <taxon>Eukaryota</taxon>
        <taxon>Metazoa</taxon>
        <taxon>Chordata</taxon>
        <taxon>Craniata</taxon>
        <taxon>Vertebrata</taxon>
        <taxon>Euteleostomi</taxon>
        <taxon>Amphibia</taxon>
        <taxon>Batrachia</taxon>
        <taxon>Caudata</taxon>
        <taxon>Salamandroidea</taxon>
        <taxon>Salamandridae</taxon>
        <taxon>Pleurodelinae</taxon>
        <taxon>Pleurodeles</taxon>
    </lineage>
</organism>
<comment type="caution">
    <text evidence="1">The sequence shown here is derived from an EMBL/GenBank/DDBJ whole genome shotgun (WGS) entry which is preliminary data.</text>
</comment>
<gene>
    <name evidence="1" type="ORF">NDU88_003781</name>
</gene>
<keyword evidence="2" id="KW-1185">Reference proteome</keyword>
<evidence type="ECO:0000313" key="1">
    <source>
        <dbReference type="EMBL" id="KAJ1098674.1"/>
    </source>
</evidence>
<dbReference type="Proteomes" id="UP001066276">
    <property type="component" value="Chromosome 10"/>
</dbReference>
<dbReference type="AlphaFoldDB" id="A0AAV7M7Z4"/>
<dbReference type="EMBL" id="JANPWB010000014">
    <property type="protein sequence ID" value="KAJ1098674.1"/>
    <property type="molecule type" value="Genomic_DNA"/>
</dbReference>
<protein>
    <submittedName>
        <fullName evidence="1">Uncharacterized protein</fullName>
    </submittedName>
</protein>
<sequence>MIRPALGVVVAPGLPKRGARGARRPGGGSGTGALLAGEDIAGKAWAPLLDSTPDIWTALRRSEAVR</sequence>
<reference evidence="1" key="1">
    <citation type="journal article" date="2022" name="bioRxiv">
        <title>Sequencing and chromosome-scale assembly of the giantPleurodeles waltlgenome.</title>
        <authorList>
            <person name="Brown T."/>
            <person name="Elewa A."/>
            <person name="Iarovenko S."/>
            <person name="Subramanian E."/>
            <person name="Araus A.J."/>
            <person name="Petzold A."/>
            <person name="Susuki M."/>
            <person name="Suzuki K.-i.T."/>
            <person name="Hayashi T."/>
            <person name="Toyoda A."/>
            <person name="Oliveira C."/>
            <person name="Osipova E."/>
            <person name="Leigh N.D."/>
            <person name="Simon A."/>
            <person name="Yun M.H."/>
        </authorList>
    </citation>
    <scope>NUCLEOTIDE SEQUENCE</scope>
    <source>
        <strain evidence="1">20211129_DDA</strain>
        <tissue evidence="1">Liver</tissue>
    </source>
</reference>
<name>A0AAV7M7Z4_PLEWA</name>
<evidence type="ECO:0000313" key="2">
    <source>
        <dbReference type="Proteomes" id="UP001066276"/>
    </source>
</evidence>
<proteinExistence type="predicted"/>